<dbReference type="Proteomes" id="UP000249056">
    <property type="component" value="Unassembled WGS sequence"/>
</dbReference>
<evidence type="ECO:0000313" key="3">
    <source>
        <dbReference type="Proteomes" id="UP000249056"/>
    </source>
</evidence>
<sequence>MELSGRSRRGRSTPSWKSGSFDLDILGSSIDDESPYREILVHKVKVPRVKPKHRLSTEYKDSEDETGSTIVVDTPSSQEITGPKRRFSACEILDDPGAIISRSDSDTDPVIDYATQIPCSTSKIQNRPRAALKKKTQPKA</sequence>
<feature type="region of interest" description="Disordered" evidence="1">
    <location>
        <begin position="1"/>
        <end position="29"/>
    </location>
</feature>
<name>A0A395IS43_9HELO</name>
<evidence type="ECO:0000256" key="1">
    <source>
        <dbReference type="SAM" id="MobiDB-lite"/>
    </source>
</evidence>
<feature type="compositionally biased region" description="Basic residues" evidence="1">
    <location>
        <begin position="1"/>
        <end position="11"/>
    </location>
</feature>
<feature type="region of interest" description="Disordered" evidence="1">
    <location>
        <begin position="55"/>
        <end position="83"/>
    </location>
</feature>
<proteinExistence type="predicted"/>
<protein>
    <submittedName>
        <fullName evidence="2">Uncharacterized protein</fullName>
    </submittedName>
</protein>
<organism evidence="2 3">
    <name type="scientific">Monilinia fructigena</name>
    <dbReference type="NCBI Taxonomy" id="38457"/>
    <lineage>
        <taxon>Eukaryota</taxon>
        <taxon>Fungi</taxon>
        <taxon>Dikarya</taxon>
        <taxon>Ascomycota</taxon>
        <taxon>Pezizomycotina</taxon>
        <taxon>Leotiomycetes</taxon>
        <taxon>Helotiales</taxon>
        <taxon>Sclerotiniaceae</taxon>
        <taxon>Monilinia</taxon>
    </lineage>
</organism>
<accession>A0A395IS43</accession>
<dbReference type="OrthoDB" id="5376140at2759"/>
<dbReference type="EMBL" id="QKRW01000023">
    <property type="protein sequence ID" value="RAL62674.1"/>
    <property type="molecule type" value="Genomic_DNA"/>
</dbReference>
<feature type="compositionally biased region" description="Polar residues" evidence="1">
    <location>
        <begin position="67"/>
        <end position="80"/>
    </location>
</feature>
<gene>
    <name evidence="2" type="ORF">DID88_004517</name>
</gene>
<dbReference type="AlphaFoldDB" id="A0A395IS43"/>
<evidence type="ECO:0000313" key="2">
    <source>
        <dbReference type="EMBL" id="RAL62674.1"/>
    </source>
</evidence>
<keyword evidence="3" id="KW-1185">Reference proteome</keyword>
<comment type="caution">
    <text evidence="2">The sequence shown here is derived from an EMBL/GenBank/DDBJ whole genome shotgun (WGS) entry which is preliminary data.</text>
</comment>
<reference evidence="2 3" key="1">
    <citation type="submission" date="2018-06" db="EMBL/GenBank/DDBJ databases">
        <title>Genome Sequence of the Brown Rot Fungal Pathogen Monilinia fructigena.</title>
        <authorList>
            <person name="Landi L."/>
            <person name="De Miccolis Angelini R.M."/>
            <person name="Pollastro S."/>
            <person name="Abate D."/>
            <person name="Faretra F."/>
            <person name="Romanazzi G."/>
        </authorList>
    </citation>
    <scope>NUCLEOTIDE SEQUENCE [LARGE SCALE GENOMIC DNA]</scope>
    <source>
        <strain evidence="2 3">Mfrg269</strain>
    </source>
</reference>